<organism evidence="1">
    <name type="scientific">Picea sitchensis</name>
    <name type="common">Sitka spruce</name>
    <name type="synonym">Pinus sitchensis</name>
    <dbReference type="NCBI Taxonomy" id="3332"/>
    <lineage>
        <taxon>Eukaryota</taxon>
        <taxon>Viridiplantae</taxon>
        <taxon>Streptophyta</taxon>
        <taxon>Embryophyta</taxon>
        <taxon>Tracheophyta</taxon>
        <taxon>Spermatophyta</taxon>
        <taxon>Pinopsida</taxon>
        <taxon>Pinidae</taxon>
        <taxon>Conifers I</taxon>
        <taxon>Pinales</taxon>
        <taxon>Pinaceae</taxon>
        <taxon>Picea</taxon>
    </lineage>
</organism>
<dbReference type="EMBL" id="EF081734">
    <property type="protein sequence ID" value="ABK21116.1"/>
    <property type="molecule type" value="mRNA"/>
</dbReference>
<reference evidence="1" key="1">
    <citation type="journal article" date="2008" name="BMC Genomics">
        <title>A conifer genomics resource of 200,000 spruce (Picea spp.) ESTs and 6,464 high-quality, sequence-finished full-length cDNAs for Sitka spruce (Picea sitchensis).</title>
        <authorList>
            <person name="Ralph S.G."/>
            <person name="Chun H.J."/>
            <person name="Kolosova N."/>
            <person name="Cooper D."/>
            <person name="Oddy C."/>
            <person name="Ritland C.E."/>
            <person name="Kirkpatrick R."/>
            <person name="Moore R."/>
            <person name="Barber S."/>
            <person name="Holt R.A."/>
            <person name="Jones S.J."/>
            <person name="Marra M.A."/>
            <person name="Douglas C.J."/>
            <person name="Ritland K."/>
            <person name="Bohlmann J."/>
        </authorList>
    </citation>
    <scope>NUCLEOTIDE SEQUENCE</scope>
    <source>
        <tissue evidence="1">Green portion of the leader tissue</tissue>
    </source>
</reference>
<sequence length="41" mass="5075">MKKQMTRCWRLNKLTWRKGDLFTRGATKLYKRFQNFGLQHS</sequence>
<name>A9NKF5_PICSI</name>
<dbReference type="EMBL" id="EF082253">
    <property type="protein sequence ID" value="ABK21624.1"/>
    <property type="molecule type" value="mRNA"/>
</dbReference>
<evidence type="ECO:0000313" key="1">
    <source>
        <dbReference type="EMBL" id="ABK21116.1"/>
    </source>
</evidence>
<accession>A9NKF5</accession>
<proteinExistence type="evidence at transcript level"/>
<dbReference type="AlphaFoldDB" id="A9NKF5"/>
<protein>
    <submittedName>
        <fullName evidence="1">Uncharacterized protein</fullName>
    </submittedName>
</protein>